<accession>A0A091E1B5</accession>
<dbReference type="Gene3D" id="2.60.40.10">
    <property type="entry name" value="Immunoglobulins"/>
    <property type="match status" value="1"/>
</dbReference>
<sequence length="136" mass="14894">MRLPAQILGLLMLCVPGFVAHAVLVQTPASLSTTPGEPVSISCRSSKSLLQTDGYTYLSWFLQKPGQPPKRLMYVVSRLDSGTPDRFSGSGSGTDFTLQISRTEAEDAGVYYCQQLTHFPPTVLQPRTQTFLPELT</sequence>
<dbReference type="SUPFAM" id="SSF48726">
    <property type="entry name" value="Immunoglobulin"/>
    <property type="match status" value="1"/>
</dbReference>
<dbReference type="GO" id="GO:0019814">
    <property type="term" value="C:immunoglobulin complex"/>
    <property type="evidence" value="ECO:0007669"/>
    <property type="project" value="UniProtKB-KW"/>
</dbReference>
<reference evidence="6 7" key="1">
    <citation type="submission" date="2013-11" db="EMBL/GenBank/DDBJ databases">
        <title>The Damaraland mole rat (Fukomys damarensis) genome and evolution of African mole rats.</title>
        <authorList>
            <person name="Gladyshev V.N."/>
            <person name="Fang X."/>
        </authorList>
    </citation>
    <scope>NUCLEOTIDE SEQUENCE [LARGE SCALE GENOMIC DNA]</scope>
    <source>
        <tissue evidence="6">Liver</tissue>
    </source>
</reference>
<evidence type="ECO:0000313" key="7">
    <source>
        <dbReference type="Proteomes" id="UP000028990"/>
    </source>
</evidence>
<evidence type="ECO:0000256" key="4">
    <source>
        <dbReference type="SAM" id="SignalP"/>
    </source>
</evidence>
<gene>
    <name evidence="6" type="ORF">H920_01469</name>
</gene>
<dbReference type="GO" id="GO:0002250">
    <property type="term" value="P:adaptive immune response"/>
    <property type="evidence" value="ECO:0007669"/>
    <property type="project" value="UniProtKB-KW"/>
</dbReference>
<evidence type="ECO:0000313" key="6">
    <source>
        <dbReference type="EMBL" id="KFO37117.1"/>
    </source>
</evidence>
<protein>
    <submittedName>
        <fullName evidence="6">Ig kappa chain V-II region RPMI 6410</fullName>
    </submittedName>
</protein>
<dbReference type="EMBL" id="KN121101">
    <property type="protein sequence ID" value="KFO37117.1"/>
    <property type="molecule type" value="Genomic_DNA"/>
</dbReference>
<dbReference type="AlphaFoldDB" id="A0A091E1B5"/>
<keyword evidence="3" id="KW-1280">Immunoglobulin</keyword>
<dbReference type="InterPro" id="IPR013106">
    <property type="entry name" value="Ig_V-set"/>
</dbReference>
<evidence type="ECO:0000256" key="2">
    <source>
        <dbReference type="ARBA" id="ARBA00023130"/>
    </source>
</evidence>
<evidence type="ECO:0000259" key="5">
    <source>
        <dbReference type="PROSITE" id="PS50835"/>
    </source>
</evidence>
<proteinExistence type="predicted"/>
<dbReference type="InterPro" id="IPR007110">
    <property type="entry name" value="Ig-like_dom"/>
</dbReference>
<dbReference type="SMART" id="SM00406">
    <property type="entry name" value="IGv"/>
    <property type="match status" value="1"/>
</dbReference>
<feature type="chain" id="PRO_5001872448" evidence="4">
    <location>
        <begin position="23"/>
        <end position="136"/>
    </location>
</feature>
<dbReference type="GO" id="GO:0005886">
    <property type="term" value="C:plasma membrane"/>
    <property type="evidence" value="ECO:0007669"/>
    <property type="project" value="UniProtKB-ARBA"/>
</dbReference>
<feature type="signal peptide" evidence="4">
    <location>
        <begin position="1"/>
        <end position="22"/>
    </location>
</feature>
<dbReference type="Proteomes" id="UP000028990">
    <property type="component" value="Unassembled WGS sequence"/>
</dbReference>
<dbReference type="InterPro" id="IPR003599">
    <property type="entry name" value="Ig_sub"/>
</dbReference>
<dbReference type="InterPro" id="IPR050150">
    <property type="entry name" value="IgV_Light_Chain"/>
</dbReference>
<evidence type="ECO:0000256" key="1">
    <source>
        <dbReference type="ARBA" id="ARBA00022859"/>
    </source>
</evidence>
<dbReference type="FunFam" id="2.60.40.10:FF:000365">
    <property type="entry name" value="If kappa light chain"/>
    <property type="match status" value="1"/>
</dbReference>
<keyword evidence="2" id="KW-1064">Adaptive immunity</keyword>
<dbReference type="Pfam" id="PF07686">
    <property type="entry name" value="V-set"/>
    <property type="match status" value="1"/>
</dbReference>
<dbReference type="SMART" id="SM00409">
    <property type="entry name" value="IG"/>
    <property type="match status" value="1"/>
</dbReference>
<dbReference type="PANTHER" id="PTHR23267">
    <property type="entry name" value="IMMUNOGLOBULIN LIGHT CHAIN"/>
    <property type="match status" value="1"/>
</dbReference>
<dbReference type="GO" id="GO:0005576">
    <property type="term" value="C:extracellular region"/>
    <property type="evidence" value="ECO:0007669"/>
    <property type="project" value="UniProtKB-ARBA"/>
</dbReference>
<organism evidence="6 7">
    <name type="scientific">Fukomys damarensis</name>
    <name type="common">Damaraland mole rat</name>
    <name type="synonym">Cryptomys damarensis</name>
    <dbReference type="NCBI Taxonomy" id="885580"/>
    <lineage>
        <taxon>Eukaryota</taxon>
        <taxon>Metazoa</taxon>
        <taxon>Chordata</taxon>
        <taxon>Craniata</taxon>
        <taxon>Vertebrata</taxon>
        <taxon>Euteleostomi</taxon>
        <taxon>Mammalia</taxon>
        <taxon>Eutheria</taxon>
        <taxon>Euarchontoglires</taxon>
        <taxon>Glires</taxon>
        <taxon>Rodentia</taxon>
        <taxon>Hystricomorpha</taxon>
        <taxon>Bathyergidae</taxon>
        <taxon>Fukomys</taxon>
    </lineage>
</organism>
<dbReference type="PROSITE" id="PS50835">
    <property type="entry name" value="IG_LIKE"/>
    <property type="match status" value="1"/>
</dbReference>
<feature type="domain" description="Ig-like" evidence="5">
    <location>
        <begin position="16"/>
        <end position="114"/>
    </location>
</feature>
<keyword evidence="7" id="KW-1185">Reference proteome</keyword>
<dbReference type="InterPro" id="IPR036179">
    <property type="entry name" value="Ig-like_dom_sf"/>
</dbReference>
<keyword evidence="1" id="KW-0391">Immunity</keyword>
<evidence type="ECO:0000256" key="3">
    <source>
        <dbReference type="ARBA" id="ARBA00043265"/>
    </source>
</evidence>
<name>A0A091E1B5_FUKDA</name>
<keyword evidence="4" id="KW-0732">Signal</keyword>
<dbReference type="InterPro" id="IPR013783">
    <property type="entry name" value="Ig-like_fold"/>
</dbReference>